<feature type="transmembrane region" description="Helical" evidence="6">
    <location>
        <begin position="307"/>
        <end position="326"/>
    </location>
</feature>
<dbReference type="Proteomes" id="UP000665020">
    <property type="component" value="Chromosome"/>
</dbReference>
<feature type="transmembrane region" description="Helical" evidence="6">
    <location>
        <begin position="277"/>
        <end position="300"/>
    </location>
</feature>
<feature type="transmembrane region" description="Helical" evidence="6">
    <location>
        <begin position="177"/>
        <end position="198"/>
    </location>
</feature>
<dbReference type="KEGG" id="ifn:GM661_08955"/>
<keyword evidence="3 6" id="KW-0812">Transmembrane</keyword>
<feature type="transmembrane region" description="Helical" evidence="6">
    <location>
        <begin position="54"/>
        <end position="77"/>
    </location>
</feature>
<reference evidence="8" key="1">
    <citation type="submission" date="2019-12" db="EMBL/GenBank/DDBJ databases">
        <authorList>
            <person name="zhang j."/>
            <person name="sun C.M."/>
        </authorList>
    </citation>
    <scope>NUCLEOTIDE SEQUENCE</scope>
    <source>
        <strain evidence="8">NS-1</strain>
    </source>
</reference>
<evidence type="ECO:0000256" key="4">
    <source>
        <dbReference type="ARBA" id="ARBA00022989"/>
    </source>
</evidence>
<feature type="transmembrane region" description="Helical" evidence="6">
    <location>
        <begin position="145"/>
        <end position="165"/>
    </location>
</feature>
<evidence type="ECO:0000256" key="1">
    <source>
        <dbReference type="ARBA" id="ARBA00004651"/>
    </source>
</evidence>
<keyword evidence="4 6" id="KW-1133">Transmembrane helix</keyword>
<evidence type="ECO:0000256" key="3">
    <source>
        <dbReference type="ARBA" id="ARBA00022692"/>
    </source>
</evidence>
<evidence type="ECO:0000256" key="2">
    <source>
        <dbReference type="ARBA" id="ARBA00022448"/>
    </source>
</evidence>
<dbReference type="InterPro" id="IPR050327">
    <property type="entry name" value="Proton-linked_MCT"/>
</dbReference>
<name>A0A8A7KIX7_9FIRM</name>
<dbReference type="GO" id="GO:0005886">
    <property type="term" value="C:plasma membrane"/>
    <property type="evidence" value="ECO:0007669"/>
    <property type="project" value="UniProtKB-SubCell"/>
</dbReference>
<keyword evidence="9" id="KW-1185">Reference proteome</keyword>
<keyword evidence="2" id="KW-0813">Transport</keyword>
<dbReference type="InterPro" id="IPR036259">
    <property type="entry name" value="MFS_trans_sf"/>
</dbReference>
<proteinExistence type="predicted"/>
<feature type="transmembrane region" description="Helical" evidence="6">
    <location>
        <begin position="16"/>
        <end position="34"/>
    </location>
</feature>
<evidence type="ECO:0000256" key="5">
    <source>
        <dbReference type="ARBA" id="ARBA00023136"/>
    </source>
</evidence>
<evidence type="ECO:0000256" key="6">
    <source>
        <dbReference type="SAM" id="Phobius"/>
    </source>
</evidence>
<dbReference type="EMBL" id="CP046640">
    <property type="protein sequence ID" value="QTL98094.1"/>
    <property type="molecule type" value="Genomic_DNA"/>
</dbReference>
<organism evidence="8 9">
    <name type="scientific">Iocasia fonsfrigidae</name>
    <dbReference type="NCBI Taxonomy" id="2682810"/>
    <lineage>
        <taxon>Bacteria</taxon>
        <taxon>Bacillati</taxon>
        <taxon>Bacillota</taxon>
        <taxon>Clostridia</taxon>
        <taxon>Halanaerobiales</taxon>
        <taxon>Halanaerobiaceae</taxon>
        <taxon>Iocasia</taxon>
    </lineage>
</organism>
<dbReference type="AlphaFoldDB" id="A0A8A7KIX7"/>
<feature type="transmembrane region" description="Helical" evidence="6">
    <location>
        <begin position="242"/>
        <end position="265"/>
    </location>
</feature>
<feature type="transmembrane region" description="Helical" evidence="6">
    <location>
        <begin position="366"/>
        <end position="392"/>
    </location>
</feature>
<dbReference type="PANTHER" id="PTHR11360:SF308">
    <property type="entry name" value="BLL3089 PROTEIN"/>
    <property type="match status" value="1"/>
</dbReference>
<evidence type="ECO:0000313" key="9">
    <source>
        <dbReference type="Proteomes" id="UP000665020"/>
    </source>
</evidence>
<dbReference type="GO" id="GO:0022857">
    <property type="term" value="F:transmembrane transporter activity"/>
    <property type="evidence" value="ECO:0007669"/>
    <property type="project" value="InterPro"/>
</dbReference>
<feature type="transmembrane region" description="Helical" evidence="6">
    <location>
        <begin position="111"/>
        <end position="133"/>
    </location>
</feature>
<gene>
    <name evidence="8" type="ORF">GM661_08955</name>
</gene>
<dbReference type="PANTHER" id="PTHR11360">
    <property type="entry name" value="MONOCARBOXYLATE TRANSPORTER"/>
    <property type="match status" value="1"/>
</dbReference>
<dbReference type="Pfam" id="PF07690">
    <property type="entry name" value="MFS_1"/>
    <property type="match status" value="1"/>
</dbReference>
<dbReference type="Gene3D" id="1.20.1250.20">
    <property type="entry name" value="MFS general substrate transporter like domains"/>
    <property type="match status" value="2"/>
</dbReference>
<feature type="domain" description="Major facilitator superfamily (MFS) profile" evidence="7">
    <location>
        <begin position="22"/>
        <end position="421"/>
    </location>
</feature>
<evidence type="ECO:0000259" key="7">
    <source>
        <dbReference type="PROSITE" id="PS50850"/>
    </source>
</evidence>
<evidence type="ECO:0000313" key="8">
    <source>
        <dbReference type="EMBL" id="QTL98094.1"/>
    </source>
</evidence>
<comment type="subcellular location">
    <subcellularLocation>
        <location evidence="1">Cell membrane</location>
        <topology evidence="1">Multi-pass membrane protein</topology>
    </subcellularLocation>
</comment>
<feature type="transmembrane region" description="Helical" evidence="6">
    <location>
        <begin position="332"/>
        <end position="354"/>
    </location>
</feature>
<dbReference type="SUPFAM" id="SSF103473">
    <property type="entry name" value="MFS general substrate transporter"/>
    <property type="match status" value="1"/>
</dbReference>
<protein>
    <submittedName>
        <fullName evidence="8">MFS transporter</fullName>
    </submittedName>
</protein>
<accession>A0A8A7KIX7</accession>
<feature type="transmembrane region" description="Helical" evidence="6">
    <location>
        <begin position="398"/>
        <end position="415"/>
    </location>
</feature>
<dbReference type="PROSITE" id="PS50850">
    <property type="entry name" value="MFS"/>
    <property type="match status" value="1"/>
</dbReference>
<sequence length="428" mass="48034">MEDNIVLEEKPIKTSFYYGWIVLIIAALSYFFSGPGQTYSISIFIDHYIDKFNWSRSLISSLYSMATLGSGLIMTGVGRYIDKLGQRKMLTIVPFVFGLACFWMSSVFNPIMIFIGFLFLRLLGQGSMTLIPQTLIPHWFKNKRGFALSIMGLGGVIASSLLPPLNNWMIGSQGLKLTWWFWGILLIFLMTPLGWFFIRNKPENIGLTPDGVEKGDFRAKITPRVYMSNDPWTLKQAMTTRAFWFMIYCIVVPSLVNTGLTFHMVSIVTEKGFSSGFAAYILSISAIIRFPITFLAGYLLDRIRVHILKAVNFFLLAGALFLILQADSKITLIIYALVHGVFMVFDNVSTGVLWPNYFGNKYLGSIRGFTMTAIVIGSSLGPLPFGIAYDYFGGYKEVMIITMILPILAIIAAFVSPPPEYTAEKGEK</sequence>
<dbReference type="InterPro" id="IPR020846">
    <property type="entry name" value="MFS_dom"/>
</dbReference>
<keyword evidence="5 6" id="KW-0472">Membrane</keyword>
<dbReference type="RefSeq" id="WP_230869673.1">
    <property type="nucleotide sequence ID" value="NZ_CP046640.1"/>
</dbReference>
<dbReference type="InterPro" id="IPR011701">
    <property type="entry name" value="MFS"/>
</dbReference>